<sequence>MAWALAILFGVAVILFILSFTKTDSPKVEDHLEKISLTFGEEVNQLQEKIRTLEIDAEITAQEAGILAASSEQRILLREVLDLHKRGYSVESIAMKTGKNTNEIERLIAPYVNTKQERGSVANDI</sequence>
<organism evidence="1 2">
    <name type="scientific">Peribacillus asahii</name>
    <dbReference type="NCBI Taxonomy" id="228899"/>
    <lineage>
        <taxon>Bacteria</taxon>
        <taxon>Bacillati</taxon>
        <taxon>Bacillota</taxon>
        <taxon>Bacilli</taxon>
        <taxon>Bacillales</taxon>
        <taxon>Bacillaceae</taxon>
        <taxon>Peribacillus</taxon>
    </lineage>
</organism>
<name>A0A398BGD7_9BACI</name>
<evidence type="ECO:0000313" key="2">
    <source>
        <dbReference type="Proteomes" id="UP000266016"/>
    </source>
</evidence>
<reference evidence="1 2" key="1">
    <citation type="submission" date="2018-08" db="EMBL/GenBank/DDBJ databases">
        <title>Bacillus jemisoniae sp. nov., Bacillus chryseoplanitiae sp. nov., Bacillus resnikiae sp. nov., and Bacillus frankliniae sp. nov., isolated from Viking spacecraft and associated surfaces.</title>
        <authorList>
            <person name="Seuylemezian A."/>
            <person name="Vaishampayan P."/>
        </authorList>
    </citation>
    <scope>NUCLEOTIDE SEQUENCE [LARGE SCALE GENOMIC DNA]</scope>
    <source>
        <strain evidence="1 2">MA001</strain>
    </source>
</reference>
<proteinExistence type="predicted"/>
<protein>
    <submittedName>
        <fullName evidence="1">Uncharacterized protein</fullName>
    </submittedName>
</protein>
<gene>
    <name evidence="1" type="ORF">D1953_00875</name>
</gene>
<dbReference type="AlphaFoldDB" id="A0A398BGD7"/>
<dbReference type="Proteomes" id="UP000266016">
    <property type="component" value="Unassembled WGS sequence"/>
</dbReference>
<accession>A0A398BGD7</accession>
<keyword evidence="2" id="KW-1185">Reference proteome</keyword>
<dbReference type="EMBL" id="QWVS01000002">
    <property type="protein sequence ID" value="RID89509.1"/>
    <property type="molecule type" value="Genomic_DNA"/>
</dbReference>
<evidence type="ECO:0000313" key="1">
    <source>
        <dbReference type="EMBL" id="RID89509.1"/>
    </source>
</evidence>
<comment type="caution">
    <text evidence="1">The sequence shown here is derived from an EMBL/GenBank/DDBJ whole genome shotgun (WGS) entry which is preliminary data.</text>
</comment>